<keyword evidence="5 8" id="KW-0812">Transmembrane</keyword>
<protein>
    <submittedName>
        <fullName evidence="10">ABC transporter permease</fullName>
    </submittedName>
</protein>
<dbReference type="GO" id="GO:0043190">
    <property type="term" value="C:ATP-binding cassette (ABC) transporter complex"/>
    <property type="evidence" value="ECO:0007669"/>
    <property type="project" value="InterPro"/>
</dbReference>
<dbReference type="InterPro" id="IPR010065">
    <property type="entry name" value="AA_ABC_transptr_permease_3TM"/>
</dbReference>
<accession>A0A212ABE8</accession>
<evidence type="ECO:0000256" key="8">
    <source>
        <dbReference type="RuleBase" id="RU363032"/>
    </source>
</evidence>
<dbReference type="Gene3D" id="1.10.3720.10">
    <property type="entry name" value="MetI-like"/>
    <property type="match status" value="1"/>
</dbReference>
<evidence type="ECO:0000259" key="9">
    <source>
        <dbReference type="PROSITE" id="PS50928"/>
    </source>
</evidence>
<dbReference type="EMBL" id="NIPW01000015">
    <property type="protein sequence ID" value="OWJ77930.1"/>
    <property type="molecule type" value="Genomic_DNA"/>
</dbReference>
<evidence type="ECO:0000256" key="3">
    <source>
        <dbReference type="ARBA" id="ARBA00022448"/>
    </source>
</evidence>
<evidence type="ECO:0000256" key="7">
    <source>
        <dbReference type="ARBA" id="ARBA00023136"/>
    </source>
</evidence>
<dbReference type="SUPFAM" id="SSF161098">
    <property type="entry name" value="MetI-like"/>
    <property type="match status" value="1"/>
</dbReference>
<evidence type="ECO:0000256" key="6">
    <source>
        <dbReference type="ARBA" id="ARBA00022989"/>
    </source>
</evidence>
<dbReference type="AlphaFoldDB" id="A0A212ABE8"/>
<evidence type="ECO:0000256" key="4">
    <source>
        <dbReference type="ARBA" id="ARBA00022475"/>
    </source>
</evidence>
<feature type="transmembrane region" description="Helical" evidence="8">
    <location>
        <begin position="213"/>
        <end position="235"/>
    </location>
</feature>
<dbReference type="PROSITE" id="PS50928">
    <property type="entry name" value="ABC_TM1"/>
    <property type="match status" value="1"/>
</dbReference>
<keyword evidence="3 8" id="KW-0813">Transport</keyword>
<keyword evidence="7 8" id="KW-0472">Membrane</keyword>
<dbReference type="InterPro" id="IPR000515">
    <property type="entry name" value="MetI-like"/>
</dbReference>
<dbReference type="CDD" id="cd06261">
    <property type="entry name" value="TM_PBP2"/>
    <property type="match status" value="1"/>
</dbReference>
<proteinExistence type="inferred from homology"/>
<dbReference type="Proteomes" id="UP000196878">
    <property type="component" value="Unassembled WGS sequence"/>
</dbReference>
<evidence type="ECO:0000313" key="10">
    <source>
        <dbReference type="EMBL" id="OWJ77930.1"/>
    </source>
</evidence>
<feature type="transmembrane region" description="Helical" evidence="8">
    <location>
        <begin position="79"/>
        <end position="100"/>
    </location>
</feature>
<dbReference type="PANTHER" id="PTHR30614:SF21">
    <property type="entry name" value="AMINO ACID ABC TRANSPORTER PERMEASE"/>
    <property type="match status" value="1"/>
</dbReference>
<comment type="caution">
    <text evidence="10">The sequence shown here is derived from an EMBL/GenBank/DDBJ whole genome shotgun (WGS) entry which is preliminary data.</text>
</comment>
<dbReference type="NCBIfam" id="TIGR01726">
    <property type="entry name" value="HEQRo_perm_3TM"/>
    <property type="match status" value="1"/>
</dbReference>
<dbReference type="OrthoDB" id="9814550at2"/>
<evidence type="ECO:0000256" key="5">
    <source>
        <dbReference type="ARBA" id="ARBA00022692"/>
    </source>
</evidence>
<feature type="transmembrane region" description="Helical" evidence="8">
    <location>
        <begin position="46"/>
        <end position="67"/>
    </location>
</feature>
<evidence type="ECO:0000313" key="11">
    <source>
        <dbReference type="Proteomes" id="UP000196878"/>
    </source>
</evidence>
<comment type="similarity">
    <text evidence="2">Belongs to the binding-protein-dependent transport system permease family. HisMQ subfamily.</text>
</comment>
<comment type="subcellular location">
    <subcellularLocation>
        <location evidence="1">Cell inner membrane</location>
        <topology evidence="1">Multi-pass membrane protein</topology>
    </subcellularLocation>
    <subcellularLocation>
        <location evidence="8">Cell membrane</location>
        <topology evidence="8">Multi-pass membrane protein</topology>
    </subcellularLocation>
</comment>
<dbReference type="GO" id="GO:0006865">
    <property type="term" value="P:amino acid transport"/>
    <property type="evidence" value="ECO:0007669"/>
    <property type="project" value="TreeGrafter"/>
</dbReference>
<dbReference type="Pfam" id="PF00528">
    <property type="entry name" value="BPD_transp_1"/>
    <property type="match status" value="1"/>
</dbReference>
<gene>
    <name evidence="10" type="ORF">CDV49_10470</name>
</gene>
<feature type="transmembrane region" description="Helical" evidence="8">
    <location>
        <begin position="174"/>
        <end position="193"/>
    </location>
</feature>
<reference evidence="10 11" key="1">
    <citation type="submission" date="2016-12" db="EMBL/GenBank/DDBJ databases">
        <title>Comparison of Traditional DNA-DNA Hybridization with In Silico Genomic Analysis.</title>
        <authorList>
            <person name="Nicholson A.C."/>
            <person name="Humrighouse B.W."/>
            <person name="Graziano J."/>
            <person name="Lasker B."/>
            <person name="Whitney A.M."/>
            <person name="Mcquiston J.R."/>
        </authorList>
    </citation>
    <scope>NUCLEOTIDE SEQUENCE [LARGE SCALE GENOMIC DNA]</scope>
    <source>
        <strain evidence="10 11">H2240</strain>
    </source>
</reference>
<feature type="domain" description="ABC transmembrane type-1" evidence="9">
    <location>
        <begin position="43"/>
        <end position="232"/>
    </location>
</feature>
<dbReference type="InterPro" id="IPR043429">
    <property type="entry name" value="ArtM/GltK/GlnP/TcyL/YhdX-like"/>
</dbReference>
<dbReference type="GO" id="GO:0022857">
    <property type="term" value="F:transmembrane transporter activity"/>
    <property type="evidence" value="ECO:0007669"/>
    <property type="project" value="InterPro"/>
</dbReference>
<evidence type="ECO:0000256" key="1">
    <source>
        <dbReference type="ARBA" id="ARBA00004429"/>
    </source>
</evidence>
<name>A0A212ABE8_9RHOB</name>
<organism evidence="10 11">
    <name type="scientific">Haematobacter genomosp. 1</name>
    <dbReference type="NCBI Taxonomy" id="366618"/>
    <lineage>
        <taxon>Bacteria</taxon>
        <taxon>Pseudomonadati</taxon>
        <taxon>Pseudomonadota</taxon>
        <taxon>Alphaproteobacteria</taxon>
        <taxon>Rhodobacterales</taxon>
        <taxon>Paracoccaceae</taxon>
        <taxon>Haematobacter</taxon>
    </lineage>
</organism>
<dbReference type="InterPro" id="IPR035906">
    <property type="entry name" value="MetI-like_sf"/>
</dbReference>
<feature type="transmembrane region" description="Helical" evidence="8">
    <location>
        <begin position="112"/>
        <end position="132"/>
    </location>
</feature>
<keyword evidence="4" id="KW-1003">Cell membrane</keyword>
<keyword evidence="11" id="KW-1185">Reference proteome</keyword>
<sequence>MLSSGVGKGLTRIGSPLRKDGQVDYVWDFSAVWRNMDQLLAGLKGTAILTVACLTLALPLGLALAVMRMSPQRLIRWPAVAVVDFFRAAPALVLIVWFYFAFPLIANVNLDAFGAAFLAIGLQSSAYMAEVFRAGMQAIGRGQWEAASAIGLTKAAAVRHVILPQAVRHMIPVFLIRFAELVKGTTLAGIIAYGETVYQANMLAAQTYRPLEVFTLTALVFFVLIFSITGAAQFLNARLGRGK</sequence>
<evidence type="ECO:0000256" key="2">
    <source>
        <dbReference type="ARBA" id="ARBA00010072"/>
    </source>
</evidence>
<dbReference type="PANTHER" id="PTHR30614">
    <property type="entry name" value="MEMBRANE COMPONENT OF AMINO ACID ABC TRANSPORTER"/>
    <property type="match status" value="1"/>
</dbReference>
<keyword evidence="6 8" id="KW-1133">Transmembrane helix</keyword>